<dbReference type="EC" id="2.7.13.3" evidence="2"/>
<sequence length="621" mass="67908">MNRVAGRMFGRAGRALAALWLAATLLLAAQPAAAAAAEGTIELRRGTVWTTVDGATHKAPVELSYHWDRQHGGRPGYATFELPFTLDAEPEVPWGIFVPRAGSVLEVWLNDALLQVYGDLASGNGPDYAKAPLYVPVPGHLLKPGENRLQVRIRADSARRGGLSRVTIGPATPVRTDLFESAYAWRFTGSVLLTAFSLIVGSIALALWLTQVDAAATGWRRRDSLYFWAALAEFCWAIRVADGVIAEPPLPWGAWGVLMATCYAGWATSAMMFCYHLAGWHRRPRMRWLRWPMAGVVPGTVVATALALHREEPYWLTGWLALEIGFVALFVGAFAVATIRRPNVGRLLVAAAALVTLGFGTRDWLVIRLSDAYGETTWVRYSSVFFGIALLLIVLRRFHAASVQARGSVAALAERVAQRERELASTFAALEQVARDQARTHERERILRDMHDGVGSHISSAIRQLQSGQASPEELLRTLCDSLDQLKLAIDSIHLPPGDVGALLAALRYRLEPRLAAAGIQFEWAVDEVPDVKRLDAQAMRQLQFLLFEAISNVLQHAQARTLRIEAEAPAGAVQLRVIDDGQGFDAQQVPRALAERAAAIGARLALESRPGRTVVQLGFA</sequence>
<comment type="catalytic activity">
    <reaction evidence="1">
        <text>ATP + protein L-histidine = ADP + protein N-phospho-L-histidine.</text>
        <dbReference type="EC" id="2.7.13.3"/>
    </reaction>
</comment>
<proteinExistence type="predicted"/>
<evidence type="ECO:0000256" key="6">
    <source>
        <dbReference type="SAM" id="Phobius"/>
    </source>
</evidence>
<name>A0AAW8EEE1_VARPD</name>
<dbReference type="Gene3D" id="1.20.5.1930">
    <property type="match status" value="1"/>
</dbReference>
<evidence type="ECO:0000313" key="9">
    <source>
        <dbReference type="EMBL" id="MDP9971187.1"/>
    </source>
</evidence>
<dbReference type="InterPro" id="IPR003594">
    <property type="entry name" value="HATPase_dom"/>
</dbReference>
<feature type="transmembrane region" description="Helical" evidence="6">
    <location>
        <begin position="347"/>
        <end position="366"/>
    </location>
</feature>
<keyword evidence="6" id="KW-1133">Transmembrane helix</keyword>
<evidence type="ECO:0000256" key="4">
    <source>
        <dbReference type="ARBA" id="ARBA00022777"/>
    </source>
</evidence>
<keyword evidence="6" id="KW-0472">Membrane</keyword>
<evidence type="ECO:0000256" key="5">
    <source>
        <dbReference type="ARBA" id="ARBA00023012"/>
    </source>
</evidence>
<dbReference type="GO" id="GO:0004673">
    <property type="term" value="F:protein histidine kinase activity"/>
    <property type="evidence" value="ECO:0007669"/>
    <property type="project" value="UniProtKB-EC"/>
</dbReference>
<accession>A0AAW8EEE1</accession>
<dbReference type="InterPro" id="IPR050482">
    <property type="entry name" value="Sensor_HK_TwoCompSys"/>
</dbReference>
<dbReference type="RefSeq" id="WP_244883406.1">
    <property type="nucleotide sequence ID" value="NZ_CAIGKF010000005.1"/>
</dbReference>
<keyword evidence="4 9" id="KW-0418">Kinase</keyword>
<feature type="transmembrane region" description="Helical" evidence="6">
    <location>
        <begin position="378"/>
        <end position="395"/>
    </location>
</feature>
<keyword evidence="6" id="KW-0812">Transmembrane</keyword>
<dbReference type="AlphaFoldDB" id="A0AAW8EEE1"/>
<reference evidence="9" key="1">
    <citation type="submission" date="2023-07" db="EMBL/GenBank/DDBJ databases">
        <title>Sorghum-associated microbial communities from plants grown in Nebraska, USA.</title>
        <authorList>
            <person name="Schachtman D."/>
        </authorList>
    </citation>
    <scope>NUCLEOTIDE SEQUENCE</scope>
    <source>
        <strain evidence="9">DS3315</strain>
    </source>
</reference>
<dbReference type="CDD" id="cd16917">
    <property type="entry name" value="HATPase_UhpB-NarQ-NarX-like"/>
    <property type="match status" value="1"/>
</dbReference>
<organism evidence="9 10">
    <name type="scientific">Variovorax paradoxus</name>
    <dbReference type="NCBI Taxonomy" id="34073"/>
    <lineage>
        <taxon>Bacteria</taxon>
        <taxon>Pseudomonadati</taxon>
        <taxon>Pseudomonadota</taxon>
        <taxon>Betaproteobacteria</taxon>
        <taxon>Burkholderiales</taxon>
        <taxon>Comamonadaceae</taxon>
        <taxon>Variovorax</taxon>
    </lineage>
</organism>
<dbReference type="Gene3D" id="3.30.565.10">
    <property type="entry name" value="Histidine kinase-like ATPase, C-terminal domain"/>
    <property type="match status" value="1"/>
</dbReference>
<feature type="transmembrane region" description="Helical" evidence="6">
    <location>
        <begin position="252"/>
        <end position="276"/>
    </location>
</feature>
<evidence type="ECO:0000256" key="1">
    <source>
        <dbReference type="ARBA" id="ARBA00000085"/>
    </source>
</evidence>
<dbReference type="PANTHER" id="PTHR24421:SF10">
    <property type="entry name" value="NITRATE_NITRITE SENSOR PROTEIN NARQ"/>
    <property type="match status" value="1"/>
</dbReference>
<feature type="domain" description="Histidine kinase/HSP90-like ATPase" evidence="8">
    <location>
        <begin position="541"/>
        <end position="594"/>
    </location>
</feature>
<feature type="transmembrane region" description="Helical" evidence="6">
    <location>
        <begin position="288"/>
        <end position="308"/>
    </location>
</feature>
<evidence type="ECO:0000256" key="2">
    <source>
        <dbReference type="ARBA" id="ARBA00012438"/>
    </source>
</evidence>
<dbReference type="SUPFAM" id="SSF55874">
    <property type="entry name" value="ATPase domain of HSP90 chaperone/DNA topoisomerase II/histidine kinase"/>
    <property type="match status" value="1"/>
</dbReference>
<feature type="transmembrane region" description="Helical" evidence="6">
    <location>
        <begin position="183"/>
        <end position="209"/>
    </location>
</feature>
<keyword evidence="5" id="KW-0902">Two-component regulatory system</keyword>
<evidence type="ECO:0000259" key="8">
    <source>
        <dbReference type="Pfam" id="PF02518"/>
    </source>
</evidence>
<feature type="transmembrane region" description="Helical" evidence="6">
    <location>
        <begin position="314"/>
        <end position="335"/>
    </location>
</feature>
<dbReference type="PANTHER" id="PTHR24421">
    <property type="entry name" value="NITRATE/NITRITE SENSOR PROTEIN NARX-RELATED"/>
    <property type="match status" value="1"/>
</dbReference>
<dbReference type="Proteomes" id="UP001224845">
    <property type="component" value="Unassembled WGS sequence"/>
</dbReference>
<dbReference type="InterPro" id="IPR036890">
    <property type="entry name" value="HATPase_C_sf"/>
</dbReference>
<keyword evidence="3" id="KW-0808">Transferase</keyword>
<dbReference type="EMBL" id="JAUSRV010000005">
    <property type="protein sequence ID" value="MDP9971187.1"/>
    <property type="molecule type" value="Genomic_DNA"/>
</dbReference>
<comment type="caution">
    <text evidence="9">The sequence shown here is derived from an EMBL/GenBank/DDBJ whole genome shotgun (WGS) entry which is preliminary data.</text>
</comment>
<evidence type="ECO:0000256" key="7">
    <source>
        <dbReference type="SAM" id="SignalP"/>
    </source>
</evidence>
<keyword evidence="7" id="KW-0732">Signal</keyword>
<gene>
    <name evidence="9" type="ORF">J2W39_002421</name>
</gene>
<dbReference type="Pfam" id="PF02518">
    <property type="entry name" value="HATPase_c"/>
    <property type="match status" value="1"/>
</dbReference>
<evidence type="ECO:0000256" key="3">
    <source>
        <dbReference type="ARBA" id="ARBA00022679"/>
    </source>
</evidence>
<protein>
    <recommendedName>
        <fullName evidence="2">histidine kinase</fullName>
        <ecNumber evidence="2">2.7.13.3</ecNumber>
    </recommendedName>
</protein>
<dbReference type="GO" id="GO:0000160">
    <property type="term" value="P:phosphorelay signal transduction system"/>
    <property type="evidence" value="ECO:0007669"/>
    <property type="project" value="UniProtKB-KW"/>
</dbReference>
<feature type="signal peptide" evidence="7">
    <location>
        <begin position="1"/>
        <end position="34"/>
    </location>
</feature>
<evidence type="ECO:0000313" key="10">
    <source>
        <dbReference type="Proteomes" id="UP001224845"/>
    </source>
</evidence>
<feature type="chain" id="PRO_5043723416" description="histidine kinase" evidence="7">
    <location>
        <begin position="35"/>
        <end position="621"/>
    </location>
</feature>